<dbReference type="InterPro" id="IPR017452">
    <property type="entry name" value="GPCR_Rhodpsn_7TM"/>
</dbReference>
<evidence type="ECO:0000259" key="6">
    <source>
        <dbReference type="PROSITE" id="PS50262"/>
    </source>
</evidence>
<dbReference type="InterPro" id="IPR019430">
    <property type="entry name" value="7TM_GPCR_serpentine_rcpt_Srx"/>
</dbReference>
<evidence type="ECO:0000256" key="3">
    <source>
        <dbReference type="ARBA" id="ARBA00022989"/>
    </source>
</evidence>
<feature type="transmembrane region" description="Helical" evidence="5">
    <location>
        <begin position="82"/>
        <end position="103"/>
    </location>
</feature>
<evidence type="ECO:0000256" key="1">
    <source>
        <dbReference type="ARBA" id="ARBA00004370"/>
    </source>
</evidence>
<protein>
    <recommendedName>
        <fullName evidence="6">G-protein coupled receptors family 1 profile domain-containing protein</fullName>
    </recommendedName>
</protein>
<sequence length="280" mass="30799">MARLDNFNCTHSAFDLCVNNSYDNHTGSNDSTSIRGPSLPLLLTTDWLSMFIVFRALAVLSNFAFVLAVYADKTSKGGPRLLIGNLAFCGFLFCISIFPMYIAQEWTLPQHFSSPCISVAPSIFFVTAISWADVFLCVNRSVAICFPHYYDSFRGYKTTWSLIVAGWAVSVFAASIIGTETGLTTAYVKKHNPPRNAGEAARLKRLIDRRLVFVKALLVSLIWNVICSLPLLISSSVPAEDIRAHTLLTNLCGITPGILYAVNPSVSTTTVKSTFQLLHI</sequence>
<dbReference type="Proteomes" id="UP000186922">
    <property type="component" value="Unassembled WGS sequence"/>
</dbReference>
<dbReference type="EMBL" id="BDGG01000011">
    <property type="protein sequence ID" value="GAV05098.1"/>
    <property type="molecule type" value="Genomic_DNA"/>
</dbReference>
<keyword evidence="3 5" id="KW-1133">Transmembrane helix</keyword>
<keyword evidence="4 5" id="KW-0472">Membrane</keyword>
<comment type="caution">
    <text evidence="7">The sequence shown here is derived from an EMBL/GenBank/DDBJ whole genome shotgun (WGS) entry which is preliminary data.</text>
</comment>
<evidence type="ECO:0000313" key="8">
    <source>
        <dbReference type="Proteomes" id="UP000186922"/>
    </source>
</evidence>
<evidence type="ECO:0000256" key="4">
    <source>
        <dbReference type="ARBA" id="ARBA00023136"/>
    </source>
</evidence>
<feature type="domain" description="G-protein coupled receptors family 1 profile" evidence="6">
    <location>
        <begin position="61"/>
        <end position="174"/>
    </location>
</feature>
<feature type="transmembrane region" description="Helical" evidence="5">
    <location>
        <begin position="47"/>
        <end position="70"/>
    </location>
</feature>
<dbReference type="PROSITE" id="PS50262">
    <property type="entry name" value="G_PROTEIN_RECEP_F1_2"/>
    <property type="match status" value="1"/>
</dbReference>
<dbReference type="OrthoDB" id="6147321at2759"/>
<dbReference type="Gene3D" id="1.20.1070.10">
    <property type="entry name" value="Rhodopsin 7-helix transmembrane proteins"/>
    <property type="match status" value="1"/>
</dbReference>
<reference evidence="7 8" key="1">
    <citation type="journal article" date="2016" name="Nat. Commun.">
        <title>Extremotolerant tardigrade genome and improved radiotolerance of human cultured cells by tardigrade-unique protein.</title>
        <authorList>
            <person name="Hashimoto T."/>
            <person name="Horikawa D.D."/>
            <person name="Saito Y."/>
            <person name="Kuwahara H."/>
            <person name="Kozuka-Hata H."/>
            <person name="Shin-I T."/>
            <person name="Minakuchi Y."/>
            <person name="Ohishi K."/>
            <person name="Motoyama A."/>
            <person name="Aizu T."/>
            <person name="Enomoto A."/>
            <person name="Kondo K."/>
            <person name="Tanaka S."/>
            <person name="Hara Y."/>
            <person name="Koshikawa S."/>
            <person name="Sagara H."/>
            <person name="Miura T."/>
            <person name="Yokobori S."/>
            <person name="Miyagawa K."/>
            <person name="Suzuki Y."/>
            <person name="Kubo T."/>
            <person name="Oyama M."/>
            <person name="Kohara Y."/>
            <person name="Fujiyama A."/>
            <person name="Arakawa K."/>
            <person name="Katayama T."/>
            <person name="Toyoda A."/>
            <person name="Kunieda T."/>
        </authorList>
    </citation>
    <scope>NUCLEOTIDE SEQUENCE [LARGE SCALE GENOMIC DNA]</scope>
    <source>
        <strain evidence="7 8">YOKOZUNA-1</strain>
    </source>
</reference>
<feature type="transmembrane region" description="Helical" evidence="5">
    <location>
        <begin position="158"/>
        <end position="177"/>
    </location>
</feature>
<feature type="transmembrane region" description="Helical" evidence="5">
    <location>
        <begin position="212"/>
        <end position="233"/>
    </location>
</feature>
<dbReference type="SUPFAM" id="SSF81321">
    <property type="entry name" value="Family A G protein-coupled receptor-like"/>
    <property type="match status" value="1"/>
</dbReference>
<dbReference type="AlphaFoldDB" id="A0A1D1VZ35"/>
<dbReference type="GO" id="GO:0016020">
    <property type="term" value="C:membrane"/>
    <property type="evidence" value="ECO:0007669"/>
    <property type="project" value="UniProtKB-SubCell"/>
</dbReference>
<organism evidence="7 8">
    <name type="scientific">Ramazzottius varieornatus</name>
    <name type="common">Water bear</name>
    <name type="synonym">Tardigrade</name>
    <dbReference type="NCBI Taxonomy" id="947166"/>
    <lineage>
        <taxon>Eukaryota</taxon>
        <taxon>Metazoa</taxon>
        <taxon>Ecdysozoa</taxon>
        <taxon>Tardigrada</taxon>
        <taxon>Eutardigrada</taxon>
        <taxon>Parachela</taxon>
        <taxon>Hypsibioidea</taxon>
        <taxon>Ramazzottiidae</taxon>
        <taxon>Ramazzottius</taxon>
    </lineage>
</organism>
<evidence type="ECO:0000256" key="5">
    <source>
        <dbReference type="SAM" id="Phobius"/>
    </source>
</evidence>
<keyword evidence="8" id="KW-1185">Reference proteome</keyword>
<accession>A0A1D1VZ35</accession>
<dbReference type="CDD" id="cd00637">
    <property type="entry name" value="7tm_classA_rhodopsin-like"/>
    <property type="match status" value="1"/>
</dbReference>
<name>A0A1D1VZ35_RAMVA</name>
<evidence type="ECO:0000256" key="2">
    <source>
        <dbReference type="ARBA" id="ARBA00022692"/>
    </source>
</evidence>
<gene>
    <name evidence="7" type="primary">RvY_15278-1</name>
    <name evidence="7" type="synonym">RvY_15278.1</name>
    <name evidence="7" type="ORF">RvY_15278</name>
</gene>
<evidence type="ECO:0000313" key="7">
    <source>
        <dbReference type="EMBL" id="GAV05098.1"/>
    </source>
</evidence>
<proteinExistence type="predicted"/>
<dbReference type="Pfam" id="PF10328">
    <property type="entry name" value="7TM_GPCR_Srx"/>
    <property type="match status" value="1"/>
</dbReference>
<keyword evidence="2 5" id="KW-0812">Transmembrane</keyword>
<comment type="subcellular location">
    <subcellularLocation>
        <location evidence="1">Membrane</location>
    </subcellularLocation>
</comment>